<evidence type="ECO:0000313" key="3">
    <source>
        <dbReference type="Proteomes" id="UP001165393"/>
    </source>
</evidence>
<evidence type="ECO:0000313" key="2">
    <source>
        <dbReference type="EMBL" id="MCM2678441.1"/>
    </source>
</evidence>
<dbReference type="PANTHER" id="PTHR23308">
    <property type="entry name" value="NUCLEAR INHIBITOR OF PROTEIN PHOSPHATASE-1"/>
    <property type="match status" value="1"/>
</dbReference>
<gene>
    <name evidence="2" type="ORF">NAF29_01985</name>
</gene>
<dbReference type="Gene3D" id="2.60.200.20">
    <property type="match status" value="1"/>
</dbReference>
<dbReference type="PROSITE" id="PS50006">
    <property type="entry name" value="FHA_DOMAIN"/>
    <property type="match status" value="1"/>
</dbReference>
<dbReference type="SMART" id="SM00240">
    <property type="entry name" value="FHA"/>
    <property type="match status" value="1"/>
</dbReference>
<evidence type="ECO:0000259" key="1">
    <source>
        <dbReference type="PROSITE" id="PS50006"/>
    </source>
</evidence>
<dbReference type="AlphaFoldDB" id="A0AA41W416"/>
<dbReference type="Pfam" id="PF00498">
    <property type="entry name" value="FHA"/>
    <property type="match status" value="1"/>
</dbReference>
<keyword evidence="3" id="KW-1185">Reference proteome</keyword>
<sequence length="328" mass="36959">MAHIRNIQTGETIYLHVHHIFGRQANGVNTCIQSASISKIHAVIEWNGQQWQIRDLSRNGTWLESNRVELNQRMPLRQGKVISMAAPYGPQYIVEDLSPPCNLLIPESDAPVLQLDAHTLVTINNDPAFVFSLCPDTNEWFAEPLAGDSSERQGPYQNGQRIVWGDLAWTLFVVDPMLQTQDNMTQSTTLHDAFFEFNLSADEESTQLAINTGEHLIELGERSHHYALLQLARHKAEQRLNGLPDSEQGWIYADQLAQELGLEVTHLNILIFRARKQINESLRSVTGLSQLIQRRGGRLRLGDSQFRITKAGSVESEYLFSSSPSPSP</sequence>
<proteinExistence type="predicted"/>
<reference evidence="2 3" key="1">
    <citation type="journal article" date="2013" name="Antonie Van Leeuwenhoek">
        <title>Echinimonas agarilytica gen. nov., sp. nov., a new gammaproteobacterium isolated from the sea urchin Strongylocentrotus intermedius.</title>
        <authorList>
            <person name="Nedashkovskaya O.I."/>
            <person name="Stenkova A.M."/>
            <person name="Zhukova N.V."/>
            <person name="Van Trappen S."/>
            <person name="Lee J.S."/>
            <person name="Kim S.B."/>
        </authorList>
    </citation>
    <scope>NUCLEOTIDE SEQUENCE [LARGE SCALE GENOMIC DNA]</scope>
    <source>
        <strain evidence="2 3">KMM 6351</strain>
    </source>
</reference>
<dbReference type="CDD" id="cd00060">
    <property type="entry name" value="FHA"/>
    <property type="match status" value="1"/>
</dbReference>
<protein>
    <submittedName>
        <fullName evidence="2">FHA domain-containing protein</fullName>
    </submittedName>
</protein>
<name>A0AA41W416_9GAMM</name>
<dbReference type="SUPFAM" id="SSF49879">
    <property type="entry name" value="SMAD/FHA domain"/>
    <property type="match status" value="1"/>
</dbReference>
<dbReference type="RefSeq" id="WP_251259808.1">
    <property type="nucleotide sequence ID" value="NZ_JAMQGP010000001.1"/>
</dbReference>
<dbReference type="InterPro" id="IPR050923">
    <property type="entry name" value="Cell_Proc_Reg/RNA_Proc"/>
</dbReference>
<dbReference type="InterPro" id="IPR000253">
    <property type="entry name" value="FHA_dom"/>
</dbReference>
<accession>A0AA41W416</accession>
<comment type="caution">
    <text evidence="2">The sequence shown here is derived from an EMBL/GenBank/DDBJ whole genome shotgun (WGS) entry which is preliminary data.</text>
</comment>
<dbReference type="Proteomes" id="UP001165393">
    <property type="component" value="Unassembled WGS sequence"/>
</dbReference>
<dbReference type="InterPro" id="IPR008984">
    <property type="entry name" value="SMAD_FHA_dom_sf"/>
</dbReference>
<dbReference type="EMBL" id="JAMQGP010000001">
    <property type="protein sequence ID" value="MCM2678441.1"/>
    <property type="molecule type" value="Genomic_DNA"/>
</dbReference>
<feature type="domain" description="FHA" evidence="1">
    <location>
        <begin position="19"/>
        <end position="68"/>
    </location>
</feature>
<organism evidence="2 3">
    <name type="scientific">Echinimonas agarilytica</name>
    <dbReference type="NCBI Taxonomy" id="1215918"/>
    <lineage>
        <taxon>Bacteria</taxon>
        <taxon>Pseudomonadati</taxon>
        <taxon>Pseudomonadota</taxon>
        <taxon>Gammaproteobacteria</taxon>
        <taxon>Alteromonadales</taxon>
        <taxon>Echinimonadaceae</taxon>
        <taxon>Echinimonas</taxon>
    </lineage>
</organism>